<dbReference type="GO" id="GO:0016301">
    <property type="term" value="F:kinase activity"/>
    <property type="evidence" value="ECO:0007669"/>
    <property type="project" value="UniProtKB-KW"/>
</dbReference>
<dbReference type="RefSeq" id="WP_066537373.1">
    <property type="nucleotide sequence ID" value="NZ_CP065321.1"/>
</dbReference>
<dbReference type="AlphaFoldDB" id="A0A1Z2XW02"/>
<reference evidence="2 4" key="3">
    <citation type="submission" date="2020-11" db="EMBL/GenBank/DDBJ databases">
        <title>Closed and high quality bacterial genomes of the OMM12 community.</title>
        <authorList>
            <person name="Marbouty M."/>
            <person name="Lamy-Besnier Q."/>
            <person name="Debarbieux L."/>
            <person name="Koszul R."/>
        </authorList>
    </citation>
    <scope>NUCLEOTIDE SEQUENCE [LARGE SCALE GENOMIC DNA]</scope>
    <source>
        <strain evidence="2 4">KB18</strain>
    </source>
</reference>
<keyword evidence="3" id="KW-1185">Reference proteome</keyword>
<keyword evidence="2" id="KW-0808">Transferase</keyword>
<sequence length="169" mass="19818">MEKLIIIRGNSGSGKTAAAGMLQKKLGPNTMRISHDMVRMEILHVWGKEGAERSLPLMTELMRYGRRNSEFTIIEGILPYSDYNPLFEAALGEYGRENIFAYYYDISFEETLRRHMTKPNRDEFGEEDMRRWWQEKDYLKNIEETIFVEEISLEEAVEKIYSDVFSGNP</sequence>
<evidence type="ECO:0000313" key="3">
    <source>
        <dbReference type="Proteomes" id="UP000196710"/>
    </source>
</evidence>
<reference evidence="3" key="2">
    <citation type="submission" date="2017-05" db="EMBL/GenBank/DDBJ databases">
        <title>Improved OligoMM genomes.</title>
        <authorList>
            <person name="Garzetti D."/>
        </authorList>
    </citation>
    <scope>NUCLEOTIDE SEQUENCE [LARGE SCALE GENOMIC DNA]</scope>
    <source>
        <strain evidence="3">KB18</strain>
    </source>
</reference>
<accession>A0A1Z2XW02</accession>
<evidence type="ECO:0000313" key="2">
    <source>
        <dbReference type="EMBL" id="QQR31917.1"/>
    </source>
</evidence>
<gene>
    <name evidence="1" type="ORF">ADH66_19460</name>
    <name evidence="2" type="ORF">I5Q82_09890</name>
</gene>
<dbReference type="EMBL" id="CP021422">
    <property type="protein sequence ID" value="ASB42620.1"/>
    <property type="molecule type" value="Genomic_DNA"/>
</dbReference>
<keyword evidence="2" id="KW-0418">Kinase</keyword>
<dbReference type="CDD" id="cd02019">
    <property type="entry name" value="NK"/>
    <property type="match status" value="1"/>
</dbReference>
<dbReference type="Proteomes" id="UP000196710">
    <property type="component" value="Chromosome"/>
</dbReference>
<dbReference type="KEGG" id="amur:ADH66_19460"/>
<organism evidence="2 4">
    <name type="scientific">Acutalibacter muris</name>
    <dbReference type="NCBI Taxonomy" id="1796620"/>
    <lineage>
        <taxon>Bacteria</taxon>
        <taxon>Bacillati</taxon>
        <taxon>Bacillota</taxon>
        <taxon>Clostridia</taxon>
        <taxon>Eubacteriales</taxon>
        <taxon>Acutalibacteraceae</taxon>
        <taxon>Acutalibacter</taxon>
    </lineage>
</organism>
<reference evidence="1" key="1">
    <citation type="journal article" date="2017" name="Genome Announc.">
        <title>High-Quality Whole-Genome Sequences of the Oligo-Mouse-Microbiota Bacterial Community.</title>
        <authorList>
            <person name="Garzetti D."/>
            <person name="Brugiroux S."/>
            <person name="Bunk B."/>
            <person name="Pukall R."/>
            <person name="McCoy K.D."/>
            <person name="Macpherson A.J."/>
            <person name="Stecher B."/>
        </authorList>
    </citation>
    <scope>NUCLEOTIDE SEQUENCE</scope>
    <source>
        <strain evidence="1">KB18</strain>
    </source>
</reference>
<dbReference type="InterPro" id="IPR027417">
    <property type="entry name" value="P-loop_NTPase"/>
</dbReference>
<protein>
    <submittedName>
        <fullName evidence="1 2">Kinase</fullName>
    </submittedName>
</protein>
<evidence type="ECO:0000313" key="4">
    <source>
        <dbReference type="Proteomes" id="UP000596035"/>
    </source>
</evidence>
<dbReference type="SUPFAM" id="SSF52540">
    <property type="entry name" value="P-loop containing nucleoside triphosphate hydrolases"/>
    <property type="match status" value="1"/>
</dbReference>
<dbReference type="Proteomes" id="UP000596035">
    <property type="component" value="Chromosome"/>
</dbReference>
<dbReference type="Gene3D" id="3.40.50.300">
    <property type="entry name" value="P-loop containing nucleotide triphosphate hydrolases"/>
    <property type="match status" value="1"/>
</dbReference>
<name>A0A1Z2XW02_9FIRM</name>
<dbReference type="NCBIfam" id="NF005255">
    <property type="entry name" value="PRK06762.2-2"/>
    <property type="match status" value="1"/>
</dbReference>
<proteinExistence type="predicted"/>
<evidence type="ECO:0000313" key="1">
    <source>
        <dbReference type="EMBL" id="ASB42620.1"/>
    </source>
</evidence>
<dbReference type="EMBL" id="CP065321">
    <property type="protein sequence ID" value="QQR31917.1"/>
    <property type="molecule type" value="Genomic_DNA"/>
</dbReference>